<dbReference type="Proteomes" id="UP001210720">
    <property type="component" value="Unassembled WGS sequence"/>
</dbReference>
<keyword evidence="1" id="KW-0805">Transcription regulation</keyword>
<dbReference type="PRINTS" id="PR00455">
    <property type="entry name" value="HTHTETR"/>
</dbReference>
<keyword evidence="2 4" id="KW-0238">DNA-binding</keyword>
<dbReference type="Pfam" id="PF00440">
    <property type="entry name" value="TetR_N"/>
    <property type="match status" value="1"/>
</dbReference>
<dbReference type="PROSITE" id="PS50977">
    <property type="entry name" value="HTH_TETR_2"/>
    <property type="match status" value="1"/>
</dbReference>
<dbReference type="PANTHER" id="PTHR30055:SF238">
    <property type="entry name" value="MYCOFACTOCIN BIOSYNTHESIS TRANSCRIPTIONAL REGULATOR MFTR-RELATED"/>
    <property type="match status" value="1"/>
</dbReference>
<evidence type="ECO:0000313" key="6">
    <source>
        <dbReference type="EMBL" id="MDA7424754.1"/>
    </source>
</evidence>
<proteinExistence type="predicted"/>
<dbReference type="InterPro" id="IPR001647">
    <property type="entry name" value="HTH_TetR"/>
</dbReference>
<keyword evidence="7" id="KW-1185">Reference proteome</keyword>
<name>A0ABT4XS22_9RHOB</name>
<dbReference type="EMBL" id="JAQIOY010000002">
    <property type="protein sequence ID" value="MDA7424754.1"/>
    <property type="molecule type" value="Genomic_DNA"/>
</dbReference>
<dbReference type="RefSeq" id="WP_271432097.1">
    <property type="nucleotide sequence ID" value="NZ_JAQIOY010000002.1"/>
</dbReference>
<dbReference type="Gene3D" id="1.10.357.10">
    <property type="entry name" value="Tetracycline Repressor, domain 2"/>
    <property type="match status" value="1"/>
</dbReference>
<feature type="DNA-binding region" description="H-T-H motif" evidence="4">
    <location>
        <begin position="35"/>
        <end position="54"/>
    </location>
</feature>
<dbReference type="SUPFAM" id="SSF46689">
    <property type="entry name" value="Homeodomain-like"/>
    <property type="match status" value="1"/>
</dbReference>
<evidence type="ECO:0000259" key="5">
    <source>
        <dbReference type="PROSITE" id="PS50977"/>
    </source>
</evidence>
<evidence type="ECO:0000256" key="4">
    <source>
        <dbReference type="PROSITE-ProRule" id="PRU00335"/>
    </source>
</evidence>
<keyword evidence="3" id="KW-0804">Transcription</keyword>
<organism evidence="6 7">
    <name type="scientific">Thalassococcus lentus</name>
    <dbReference type="NCBI Taxonomy" id="1210524"/>
    <lineage>
        <taxon>Bacteria</taxon>
        <taxon>Pseudomonadati</taxon>
        <taxon>Pseudomonadota</taxon>
        <taxon>Alphaproteobacteria</taxon>
        <taxon>Rhodobacterales</taxon>
        <taxon>Roseobacteraceae</taxon>
        <taxon>Thalassococcus</taxon>
    </lineage>
</organism>
<evidence type="ECO:0000313" key="7">
    <source>
        <dbReference type="Proteomes" id="UP001210720"/>
    </source>
</evidence>
<comment type="caution">
    <text evidence="6">The sequence shown here is derived from an EMBL/GenBank/DDBJ whole genome shotgun (WGS) entry which is preliminary data.</text>
</comment>
<feature type="domain" description="HTH tetR-type" evidence="5">
    <location>
        <begin position="12"/>
        <end position="72"/>
    </location>
</feature>
<sequence>MMDQTVRIEVPKDKTEAILAAAFDVFARYGFRRTSMADIAQAANMSRPALYQHFSGKDDIARTMVAKFFEDAEMNVQRALEEQGAPAEVLERAFRAKGGASVKVMMESPHGQELMDAGISVAADLSAQGMGRLRALFAAWMSREAASGRIVLDDDAGDMAASMLAALEAGKGETYEDYEAHLVRIARVFGRALAATPK</sequence>
<evidence type="ECO:0000256" key="3">
    <source>
        <dbReference type="ARBA" id="ARBA00023163"/>
    </source>
</evidence>
<evidence type="ECO:0000256" key="1">
    <source>
        <dbReference type="ARBA" id="ARBA00023015"/>
    </source>
</evidence>
<accession>A0ABT4XS22</accession>
<dbReference type="PANTHER" id="PTHR30055">
    <property type="entry name" value="HTH-TYPE TRANSCRIPTIONAL REGULATOR RUTR"/>
    <property type="match status" value="1"/>
</dbReference>
<gene>
    <name evidence="6" type="ORF">PFY00_08465</name>
</gene>
<evidence type="ECO:0000256" key="2">
    <source>
        <dbReference type="ARBA" id="ARBA00023125"/>
    </source>
</evidence>
<protein>
    <submittedName>
        <fullName evidence="6">Helix-turn-helix domain containing protein</fullName>
    </submittedName>
</protein>
<dbReference type="InterPro" id="IPR050109">
    <property type="entry name" value="HTH-type_TetR-like_transc_reg"/>
</dbReference>
<dbReference type="InterPro" id="IPR009057">
    <property type="entry name" value="Homeodomain-like_sf"/>
</dbReference>
<reference evidence="6 7" key="1">
    <citation type="submission" date="2023-01" db="EMBL/GenBank/DDBJ databases">
        <title>Thalassococcus onchidii sp. nov., isolated from a marine invertebrate from the South China Sea.</title>
        <authorList>
            <person name="Xu S."/>
            <person name="Liu Z."/>
            <person name="Xu Y."/>
        </authorList>
    </citation>
    <scope>NUCLEOTIDE SEQUENCE [LARGE SCALE GENOMIC DNA]</scope>
    <source>
        <strain evidence="6 7">KCTC 32084</strain>
    </source>
</reference>